<evidence type="ECO:0000256" key="1">
    <source>
        <dbReference type="SAM" id="MobiDB-lite"/>
    </source>
</evidence>
<dbReference type="EMBL" id="JAGMUX010000004">
    <property type="protein sequence ID" value="KAH7260962.1"/>
    <property type="molecule type" value="Genomic_DNA"/>
</dbReference>
<organism evidence="3 4">
    <name type="scientific">Fusarium redolens</name>
    <dbReference type="NCBI Taxonomy" id="48865"/>
    <lineage>
        <taxon>Eukaryota</taxon>
        <taxon>Fungi</taxon>
        <taxon>Dikarya</taxon>
        <taxon>Ascomycota</taxon>
        <taxon>Pezizomycotina</taxon>
        <taxon>Sordariomycetes</taxon>
        <taxon>Hypocreomycetidae</taxon>
        <taxon>Hypocreales</taxon>
        <taxon>Nectriaceae</taxon>
        <taxon>Fusarium</taxon>
        <taxon>Fusarium redolens species complex</taxon>
    </lineage>
</organism>
<keyword evidence="4" id="KW-1185">Reference proteome</keyword>
<feature type="compositionally biased region" description="Acidic residues" evidence="1">
    <location>
        <begin position="536"/>
        <end position="562"/>
    </location>
</feature>
<evidence type="ECO:0000256" key="2">
    <source>
        <dbReference type="SAM" id="Phobius"/>
    </source>
</evidence>
<dbReference type="GeneID" id="70227959"/>
<dbReference type="RefSeq" id="XP_046052839.1">
    <property type="nucleotide sequence ID" value="XM_046198005.1"/>
</dbReference>
<protein>
    <submittedName>
        <fullName evidence="3">Uncharacterized protein</fullName>
    </submittedName>
</protein>
<feature type="region of interest" description="Disordered" evidence="1">
    <location>
        <begin position="532"/>
        <end position="568"/>
    </location>
</feature>
<dbReference type="AlphaFoldDB" id="A0A9P9HQJ9"/>
<name>A0A9P9HQJ9_FUSRE</name>
<dbReference type="OrthoDB" id="5216135at2759"/>
<dbReference type="Proteomes" id="UP000720189">
    <property type="component" value="Unassembled WGS sequence"/>
</dbReference>
<feature type="transmembrane region" description="Helical" evidence="2">
    <location>
        <begin position="624"/>
        <end position="649"/>
    </location>
</feature>
<evidence type="ECO:0000313" key="4">
    <source>
        <dbReference type="Proteomes" id="UP000720189"/>
    </source>
</evidence>
<dbReference type="SUPFAM" id="SSF48371">
    <property type="entry name" value="ARM repeat"/>
    <property type="match status" value="1"/>
</dbReference>
<accession>A0A9P9HQJ9</accession>
<dbReference type="InterPro" id="IPR016024">
    <property type="entry name" value="ARM-type_fold"/>
</dbReference>
<keyword evidence="2" id="KW-0472">Membrane</keyword>
<reference evidence="3" key="1">
    <citation type="journal article" date="2021" name="Nat. Commun.">
        <title>Genetic determinants of endophytism in the Arabidopsis root mycobiome.</title>
        <authorList>
            <person name="Mesny F."/>
            <person name="Miyauchi S."/>
            <person name="Thiergart T."/>
            <person name="Pickel B."/>
            <person name="Atanasova L."/>
            <person name="Karlsson M."/>
            <person name="Huettel B."/>
            <person name="Barry K.W."/>
            <person name="Haridas S."/>
            <person name="Chen C."/>
            <person name="Bauer D."/>
            <person name="Andreopoulos W."/>
            <person name="Pangilinan J."/>
            <person name="LaButti K."/>
            <person name="Riley R."/>
            <person name="Lipzen A."/>
            <person name="Clum A."/>
            <person name="Drula E."/>
            <person name="Henrissat B."/>
            <person name="Kohler A."/>
            <person name="Grigoriev I.V."/>
            <person name="Martin F.M."/>
            <person name="Hacquard S."/>
        </authorList>
    </citation>
    <scope>NUCLEOTIDE SEQUENCE</scope>
    <source>
        <strain evidence="3">MPI-CAGE-AT-0023</strain>
    </source>
</reference>
<comment type="caution">
    <text evidence="3">The sequence shown here is derived from an EMBL/GenBank/DDBJ whole genome shotgun (WGS) entry which is preliminary data.</text>
</comment>
<gene>
    <name evidence="3" type="ORF">BKA55DRAFT_672760</name>
</gene>
<sequence>MLFPRLTKGLKDGEYYHVTPHWGNYRGVGLGPRKLRSDRADSFANIDNFSTYQLSKILKMGRGDVPCHVIGKVFDENQQIMDLIEELAAEKQQNKVQMQLILDRIYRNIARYGDASEGKRSVEAYVYDAWRGLLNTIKAILKLPGTDFVGARYEDDTADEELADLYELCTEADDVLLSALRTIWIRSGQTESFDWVFTEHRIDRPIRYFEAEIAVFLSLEGYKRRFGRRQKGQRFYYSEPADNENWKLYTGPKPRWDCEEGTGLDPDWHWKLEGKAEPIMGAFEYDIQPLDERNDLITDWVYVFRRSWQFCFDAQQIAEANLGKQRQELLNKILLHHHIPREIHRQILSYLTDREPFPYLKNLDIGAAYTPFPTVGERCLDCEHLDETSAIKRTCPQAGLYIWNLALRRFHSFHKNSFNQWSLCSHGSDCKGHHDCNDHGWAVRRDPEFTLFIEKEASRGNDEFLSLDQVGLGPVQHIRLDKEGDRARHKRLDSGMMIYFEPFRDWEMVGGLSGLVDSMLHGRVLCKAWNEKHDDEDGDDEDDDDEDDDDEDDDDEEGDDEGLHEAGTYSNPAKWALGRNLLAQRVAEKAIKDLHSWPGLSFAIGGQVVFLPQLPRHTGGDWKFCFFFGTTCWFGLAVCVCLSLIGIVAGK</sequence>
<keyword evidence="2" id="KW-1133">Transmembrane helix</keyword>
<proteinExistence type="predicted"/>
<evidence type="ECO:0000313" key="3">
    <source>
        <dbReference type="EMBL" id="KAH7260962.1"/>
    </source>
</evidence>
<keyword evidence="2" id="KW-0812">Transmembrane</keyword>